<keyword evidence="1" id="KW-0175">Coiled coil</keyword>
<organism evidence="3 4">
    <name type="scientific">Ostreobium quekettii</name>
    <dbReference type="NCBI Taxonomy" id="121088"/>
    <lineage>
        <taxon>Eukaryota</taxon>
        <taxon>Viridiplantae</taxon>
        <taxon>Chlorophyta</taxon>
        <taxon>core chlorophytes</taxon>
        <taxon>Ulvophyceae</taxon>
        <taxon>TCBD clade</taxon>
        <taxon>Bryopsidales</taxon>
        <taxon>Ostreobineae</taxon>
        <taxon>Ostreobiaceae</taxon>
        <taxon>Ostreobium</taxon>
    </lineage>
</organism>
<feature type="region of interest" description="Disordered" evidence="2">
    <location>
        <begin position="230"/>
        <end position="266"/>
    </location>
</feature>
<dbReference type="EMBL" id="CAJHUC010000419">
    <property type="protein sequence ID" value="CAD7696003.1"/>
    <property type="molecule type" value="Genomic_DNA"/>
</dbReference>
<feature type="region of interest" description="Disordered" evidence="2">
    <location>
        <begin position="172"/>
        <end position="193"/>
    </location>
</feature>
<sequence>MTAARVAFRPRRRLRHLRAIQLHGPDFGDALGAGGVGQAFYRLSTAPAAPSENGGTLLYTSEKVDLTSQPEWDPVDIDWHALGRDAVHGAHSGRLRLSVFAVPGRPAAGGEACRDAEKVLDVVCDLNALPALGSGPTPSNTALIKLSDGWYCVPPERDDAEDAAKTAVVHKALWPKPSPPKEDAPANEDVDQGQSLAKEEGGLIRSFLPRRLWRHVPSFGHLNEAARSLSDYSDPETHSASAPSPRSSSPNQSTGAENGRSRGTRVYDVAERRADIRRLITARKALNDVVERHQRLQRYVSEMLAERKRRHDQMKELAELRQEAETYRRQSEVAQQHLESAAADYSKKRSSQCSNGAVMGEAARALKGACSRWQEAECVLQGENGLGQLRGDAVPMMCLISPWHATPAQNVYSSQLLASRESVHWKSGLGLPPCC</sequence>
<gene>
    <name evidence="3" type="ORF">OSTQU699_LOCUS1364</name>
</gene>
<comment type="caution">
    <text evidence="3">The sequence shown here is derived from an EMBL/GenBank/DDBJ whole genome shotgun (WGS) entry which is preliminary data.</text>
</comment>
<proteinExistence type="predicted"/>
<evidence type="ECO:0000256" key="1">
    <source>
        <dbReference type="SAM" id="Coils"/>
    </source>
</evidence>
<feature type="coiled-coil region" evidence="1">
    <location>
        <begin position="303"/>
        <end position="337"/>
    </location>
</feature>
<name>A0A8S1IRD1_9CHLO</name>
<dbReference type="Proteomes" id="UP000708148">
    <property type="component" value="Unassembled WGS sequence"/>
</dbReference>
<evidence type="ECO:0000313" key="3">
    <source>
        <dbReference type="EMBL" id="CAD7696003.1"/>
    </source>
</evidence>
<dbReference type="AlphaFoldDB" id="A0A8S1IRD1"/>
<evidence type="ECO:0000256" key="2">
    <source>
        <dbReference type="SAM" id="MobiDB-lite"/>
    </source>
</evidence>
<reference evidence="3" key="1">
    <citation type="submission" date="2020-12" db="EMBL/GenBank/DDBJ databases">
        <authorList>
            <person name="Iha C."/>
        </authorList>
    </citation>
    <scope>NUCLEOTIDE SEQUENCE</scope>
</reference>
<feature type="compositionally biased region" description="Low complexity" evidence="2">
    <location>
        <begin position="239"/>
        <end position="250"/>
    </location>
</feature>
<protein>
    <submittedName>
        <fullName evidence="3">Uncharacterized protein</fullName>
    </submittedName>
</protein>
<keyword evidence="4" id="KW-1185">Reference proteome</keyword>
<evidence type="ECO:0000313" key="4">
    <source>
        <dbReference type="Proteomes" id="UP000708148"/>
    </source>
</evidence>
<accession>A0A8S1IRD1</accession>